<dbReference type="EMBL" id="JBEPEK010000313">
    <property type="protein sequence ID" value="MER7184236.1"/>
    <property type="molecule type" value="Genomic_DNA"/>
</dbReference>
<dbReference type="PROSITE" id="PS50943">
    <property type="entry name" value="HTH_CROC1"/>
    <property type="match status" value="1"/>
</dbReference>
<reference evidence="3 4" key="1">
    <citation type="submission" date="2024-06" db="EMBL/GenBank/DDBJ databases">
        <title>The Natural Products Discovery Center: Release of the First 8490 Sequenced Strains for Exploring Actinobacteria Biosynthetic Diversity.</title>
        <authorList>
            <person name="Kalkreuter E."/>
            <person name="Kautsar S.A."/>
            <person name="Yang D."/>
            <person name="Bader C.D."/>
            <person name="Teijaro C.N."/>
            <person name="Fluegel L."/>
            <person name="Davis C.M."/>
            <person name="Simpson J.R."/>
            <person name="Lauterbach L."/>
            <person name="Steele A.D."/>
            <person name="Gui C."/>
            <person name="Meng S."/>
            <person name="Li G."/>
            <person name="Viehrig K."/>
            <person name="Ye F."/>
            <person name="Su P."/>
            <person name="Kiefer A.F."/>
            <person name="Nichols A."/>
            <person name="Cepeda A.J."/>
            <person name="Yan W."/>
            <person name="Fan B."/>
            <person name="Jiang Y."/>
            <person name="Adhikari A."/>
            <person name="Zheng C.-J."/>
            <person name="Schuster L."/>
            <person name="Cowan T.M."/>
            <person name="Smanski M.J."/>
            <person name="Chevrette M.G."/>
            <person name="De Carvalho L.P.S."/>
            <person name="Shen B."/>
        </authorList>
    </citation>
    <scope>NUCLEOTIDE SEQUENCE [LARGE SCALE GENOMIC DNA]</scope>
    <source>
        <strain evidence="3 4">NPDC000234</strain>
    </source>
</reference>
<dbReference type="Gene3D" id="3.30.450.180">
    <property type="match status" value="1"/>
</dbReference>
<dbReference type="Pfam" id="PF17765">
    <property type="entry name" value="MLTR_LBD"/>
    <property type="match status" value="1"/>
</dbReference>
<dbReference type="SUPFAM" id="SSF47413">
    <property type="entry name" value="lambda repressor-like DNA-binding domains"/>
    <property type="match status" value="1"/>
</dbReference>
<dbReference type="PANTHER" id="PTHR35010">
    <property type="entry name" value="BLL4672 PROTEIN-RELATED"/>
    <property type="match status" value="1"/>
</dbReference>
<dbReference type="InterPro" id="IPR001387">
    <property type="entry name" value="Cro/C1-type_HTH"/>
</dbReference>
<evidence type="ECO:0000313" key="3">
    <source>
        <dbReference type="EMBL" id="MER7184236.1"/>
    </source>
</evidence>
<accession>A0ABV1X5E6</accession>
<dbReference type="PANTHER" id="PTHR35010:SF2">
    <property type="entry name" value="BLL4672 PROTEIN"/>
    <property type="match status" value="1"/>
</dbReference>
<evidence type="ECO:0000256" key="1">
    <source>
        <dbReference type="SAM" id="MobiDB-lite"/>
    </source>
</evidence>
<dbReference type="InterPro" id="IPR010982">
    <property type="entry name" value="Lambda_DNA-bd_dom_sf"/>
</dbReference>
<name>A0ABV1X5E6_9ACTN</name>
<evidence type="ECO:0000259" key="2">
    <source>
        <dbReference type="PROSITE" id="PS50943"/>
    </source>
</evidence>
<dbReference type="InterPro" id="IPR041413">
    <property type="entry name" value="MLTR_LBD"/>
</dbReference>
<protein>
    <submittedName>
        <fullName evidence="3">Helix-turn-helix transcriptional regulator</fullName>
    </submittedName>
</protein>
<proteinExistence type="predicted"/>
<dbReference type="Pfam" id="PF13560">
    <property type="entry name" value="HTH_31"/>
    <property type="match status" value="1"/>
</dbReference>
<evidence type="ECO:0000313" key="4">
    <source>
        <dbReference type="Proteomes" id="UP001474181"/>
    </source>
</evidence>
<feature type="region of interest" description="Disordered" evidence="1">
    <location>
        <begin position="273"/>
        <end position="296"/>
    </location>
</feature>
<sequence>MTAVGDPGALAGYLRARRELVQPADAGIADDGKRRVPGLRREEVAFLAGVSSDYYVRLEQGRDRNPSEQVLIAIAAALRLDEEATAYLIRLGTAPQAARGRRARRPEKAGDGIRTLIGSWPLTPAYVHGRYMDVLAANRLARALSPSHAPGRNAILDAFLMPELRELHTDWEAMTARVVPYLRSVAGADVDDPRLVELVGELSLRSERFRRLWARHDVRHKSSGTSLLRHPQVGPLELHYEKLLIPGSAGQTLVTYHARPGSDSEDRLRLLASLDGSAATGPARTGSDDADVPAPS</sequence>
<dbReference type="SMART" id="SM00530">
    <property type="entry name" value="HTH_XRE"/>
    <property type="match status" value="1"/>
</dbReference>
<dbReference type="RefSeq" id="WP_350786193.1">
    <property type="nucleotide sequence ID" value="NZ_JBEPEK010000313.1"/>
</dbReference>
<feature type="domain" description="HTH cro/C1-type" evidence="2">
    <location>
        <begin position="38"/>
        <end position="85"/>
    </location>
</feature>
<comment type="caution">
    <text evidence="3">The sequence shown here is derived from an EMBL/GenBank/DDBJ whole genome shotgun (WGS) entry which is preliminary data.</text>
</comment>
<dbReference type="CDD" id="cd00093">
    <property type="entry name" value="HTH_XRE"/>
    <property type="match status" value="1"/>
</dbReference>
<dbReference type="Proteomes" id="UP001474181">
    <property type="component" value="Unassembled WGS sequence"/>
</dbReference>
<keyword evidence="4" id="KW-1185">Reference proteome</keyword>
<organism evidence="3 4">
    <name type="scientific">Streptomyces hyaluromycini</name>
    <dbReference type="NCBI Taxonomy" id="1377993"/>
    <lineage>
        <taxon>Bacteria</taxon>
        <taxon>Bacillati</taxon>
        <taxon>Actinomycetota</taxon>
        <taxon>Actinomycetes</taxon>
        <taxon>Kitasatosporales</taxon>
        <taxon>Streptomycetaceae</taxon>
        <taxon>Streptomyces</taxon>
    </lineage>
</organism>
<dbReference type="Gene3D" id="1.10.260.40">
    <property type="entry name" value="lambda repressor-like DNA-binding domains"/>
    <property type="match status" value="1"/>
</dbReference>
<gene>
    <name evidence="3" type="ORF">ABT404_33025</name>
</gene>